<evidence type="ECO:0000256" key="3">
    <source>
        <dbReference type="ARBA" id="ARBA00023242"/>
    </source>
</evidence>
<dbReference type="GO" id="GO:0003723">
    <property type="term" value="F:RNA binding"/>
    <property type="evidence" value="ECO:0007669"/>
    <property type="project" value="TreeGrafter"/>
</dbReference>
<evidence type="ECO:0000259" key="5">
    <source>
        <dbReference type="Pfam" id="PF01918"/>
    </source>
</evidence>
<reference evidence="6" key="1">
    <citation type="submission" date="2020-06" db="EMBL/GenBank/DDBJ databases">
        <authorList>
            <person name="Li T."/>
            <person name="Hu X."/>
            <person name="Zhang T."/>
            <person name="Song X."/>
            <person name="Zhang H."/>
            <person name="Dai N."/>
            <person name="Sheng W."/>
            <person name="Hou X."/>
            <person name="Wei L."/>
        </authorList>
    </citation>
    <scope>NUCLEOTIDE SEQUENCE</scope>
    <source>
        <strain evidence="6">G01</strain>
        <tissue evidence="6">Leaf</tissue>
    </source>
</reference>
<evidence type="ECO:0000256" key="4">
    <source>
        <dbReference type="SAM" id="MobiDB-lite"/>
    </source>
</evidence>
<feature type="domain" description="DNA/RNA-binding protein Alba-like" evidence="5">
    <location>
        <begin position="28"/>
        <end position="68"/>
    </location>
</feature>
<dbReference type="PANTHER" id="PTHR13516">
    <property type="entry name" value="RIBONUCLEASE P SUBUNIT P25"/>
    <property type="match status" value="1"/>
</dbReference>
<dbReference type="InterPro" id="IPR036882">
    <property type="entry name" value="Alba-like_dom_sf"/>
</dbReference>
<reference evidence="6" key="2">
    <citation type="journal article" date="2024" name="Plant">
        <title>Genomic evolution and insights into agronomic trait innovations of Sesamum species.</title>
        <authorList>
            <person name="Miao H."/>
            <person name="Wang L."/>
            <person name="Qu L."/>
            <person name="Liu H."/>
            <person name="Sun Y."/>
            <person name="Le M."/>
            <person name="Wang Q."/>
            <person name="Wei S."/>
            <person name="Zheng Y."/>
            <person name="Lin W."/>
            <person name="Duan Y."/>
            <person name="Cao H."/>
            <person name="Xiong S."/>
            <person name="Wang X."/>
            <person name="Wei L."/>
            <person name="Li C."/>
            <person name="Ma Q."/>
            <person name="Ju M."/>
            <person name="Zhao R."/>
            <person name="Li G."/>
            <person name="Mu C."/>
            <person name="Tian Q."/>
            <person name="Mei H."/>
            <person name="Zhang T."/>
            <person name="Gao T."/>
            <person name="Zhang H."/>
        </authorList>
    </citation>
    <scope>NUCLEOTIDE SEQUENCE</scope>
    <source>
        <strain evidence="6">G01</strain>
    </source>
</reference>
<dbReference type="EMBL" id="JACGWK010000012">
    <property type="protein sequence ID" value="KAL0323222.1"/>
    <property type="molecule type" value="Genomic_DNA"/>
</dbReference>
<feature type="compositionally biased region" description="Basic residues" evidence="4">
    <location>
        <begin position="133"/>
        <end position="144"/>
    </location>
</feature>
<sequence>MSSLVNRPNEGACGSMDQPKVETPIDENEIRITSQGRMRSYITYAMTLLQEKDSDEIVFKAMGRAIKNSNNCGVNQDCYFGFDVYIILCPLMPSDLWKWDYDGLLCTRGHLLPEEEAGVGRGRGRPRGPPGRGRGRGTRGRGRGFRSNGPVNATAA</sequence>
<dbReference type="Gene3D" id="3.30.110.20">
    <property type="entry name" value="Alba-like domain"/>
    <property type="match status" value="1"/>
</dbReference>
<name>A0AAW2LV42_9LAMI</name>
<organism evidence="6">
    <name type="scientific">Sesamum angustifolium</name>
    <dbReference type="NCBI Taxonomy" id="2727405"/>
    <lineage>
        <taxon>Eukaryota</taxon>
        <taxon>Viridiplantae</taxon>
        <taxon>Streptophyta</taxon>
        <taxon>Embryophyta</taxon>
        <taxon>Tracheophyta</taxon>
        <taxon>Spermatophyta</taxon>
        <taxon>Magnoliopsida</taxon>
        <taxon>eudicotyledons</taxon>
        <taxon>Gunneridae</taxon>
        <taxon>Pentapetalae</taxon>
        <taxon>asterids</taxon>
        <taxon>lamiids</taxon>
        <taxon>Lamiales</taxon>
        <taxon>Pedaliaceae</taxon>
        <taxon>Sesamum</taxon>
    </lineage>
</organism>
<evidence type="ECO:0000256" key="2">
    <source>
        <dbReference type="ARBA" id="ARBA00008018"/>
    </source>
</evidence>
<evidence type="ECO:0000313" key="6">
    <source>
        <dbReference type="EMBL" id="KAL0323222.1"/>
    </source>
</evidence>
<feature type="region of interest" description="Disordered" evidence="4">
    <location>
        <begin position="1"/>
        <end position="20"/>
    </location>
</feature>
<dbReference type="Pfam" id="PF01918">
    <property type="entry name" value="Alba"/>
    <property type="match status" value="1"/>
</dbReference>
<accession>A0AAW2LV42</accession>
<dbReference type="AlphaFoldDB" id="A0AAW2LV42"/>
<keyword evidence="3" id="KW-0539">Nucleus</keyword>
<comment type="similarity">
    <text evidence="2">Belongs to the histone-like Alba family.</text>
</comment>
<evidence type="ECO:0000256" key="1">
    <source>
        <dbReference type="ARBA" id="ARBA00004123"/>
    </source>
</evidence>
<dbReference type="InterPro" id="IPR002775">
    <property type="entry name" value="DNA/RNA-bd_Alba-like"/>
</dbReference>
<dbReference type="SUPFAM" id="SSF82704">
    <property type="entry name" value="AlbA-like"/>
    <property type="match status" value="1"/>
</dbReference>
<dbReference type="GO" id="GO:0005634">
    <property type="term" value="C:nucleus"/>
    <property type="evidence" value="ECO:0007669"/>
    <property type="project" value="UniProtKB-SubCell"/>
</dbReference>
<comment type="caution">
    <text evidence="6">The sequence shown here is derived from an EMBL/GenBank/DDBJ whole genome shotgun (WGS) entry which is preliminary data.</text>
</comment>
<protein>
    <recommendedName>
        <fullName evidence="5">DNA/RNA-binding protein Alba-like domain-containing protein</fullName>
    </recommendedName>
</protein>
<feature type="region of interest" description="Disordered" evidence="4">
    <location>
        <begin position="116"/>
        <end position="156"/>
    </location>
</feature>
<proteinExistence type="inferred from homology"/>
<comment type="subcellular location">
    <subcellularLocation>
        <location evidence="1">Nucleus</location>
    </subcellularLocation>
</comment>
<gene>
    <name evidence="6" type="ORF">Sangu_1941500</name>
</gene>
<dbReference type="InterPro" id="IPR051958">
    <property type="entry name" value="Alba-like_NAB"/>
</dbReference>
<dbReference type="PANTHER" id="PTHR13516:SF14">
    <property type="entry name" value="ALBA DNA_RNA-BINDING PROTEIN"/>
    <property type="match status" value="1"/>
</dbReference>